<dbReference type="Pfam" id="PF00400">
    <property type="entry name" value="WD40"/>
    <property type="match status" value="2"/>
</dbReference>
<gene>
    <name evidence="3" type="ORF">GCM10011611_16150</name>
</gene>
<dbReference type="AlphaFoldDB" id="A0A8J2YRG6"/>
<reference evidence="3" key="1">
    <citation type="journal article" date="2014" name="Int. J. Syst. Evol. Microbiol.">
        <title>Complete genome sequence of Corynebacterium casei LMG S-19264T (=DSM 44701T), isolated from a smear-ripened cheese.</title>
        <authorList>
            <consortium name="US DOE Joint Genome Institute (JGI-PGF)"/>
            <person name="Walter F."/>
            <person name="Albersmeier A."/>
            <person name="Kalinowski J."/>
            <person name="Ruckert C."/>
        </authorList>
    </citation>
    <scope>NUCLEOTIDE SEQUENCE</scope>
    <source>
        <strain evidence="3">CGMCC 1.15725</strain>
    </source>
</reference>
<dbReference type="PROSITE" id="PS50294">
    <property type="entry name" value="WD_REPEATS_REGION"/>
    <property type="match status" value="1"/>
</dbReference>
<keyword evidence="4" id="KW-1185">Reference proteome</keyword>
<organism evidence="3 4">
    <name type="scientific">Aliidongia dinghuensis</name>
    <dbReference type="NCBI Taxonomy" id="1867774"/>
    <lineage>
        <taxon>Bacteria</taxon>
        <taxon>Pseudomonadati</taxon>
        <taxon>Pseudomonadota</taxon>
        <taxon>Alphaproteobacteria</taxon>
        <taxon>Rhodospirillales</taxon>
        <taxon>Dongiaceae</taxon>
        <taxon>Aliidongia</taxon>
    </lineage>
</organism>
<evidence type="ECO:0000256" key="2">
    <source>
        <dbReference type="SAM" id="SignalP"/>
    </source>
</evidence>
<keyword evidence="2" id="KW-0732">Signal</keyword>
<feature type="signal peptide" evidence="2">
    <location>
        <begin position="1"/>
        <end position="21"/>
    </location>
</feature>
<dbReference type="SMART" id="SM00320">
    <property type="entry name" value="WD40"/>
    <property type="match status" value="5"/>
</dbReference>
<dbReference type="InterPro" id="IPR029030">
    <property type="entry name" value="Caspase-like_dom_sf"/>
</dbReference>
<feature type="chain" id="PRO_5035181304" evidence="2">
    <location>
        <begin position="22"/>
        <end position="980"/>
    </location>
</feature>
<dbReference type="PROSITE" id="PS50082">
    <property type="entry name" value="WD_REPEATS_2"/>
    <property type="match status" value="2"/>
</dbReference>
<dbReference type="InterPro" id="IPR001680">
    <property type="entry name" value="WD40_rpt"/>
</dbReference>
<keyword evidence="1" id="KW-0853">WD repeat</keyword>
<dbReference type="SUPFAM" id="SSF52129">
    <property type="entry name" value="Caspase-like"/>
    <property type="match status" value="1"/>
</dbReference>
<dbReference type="InterPro" id="IPR011047">
    <property type="entry name" value="Quinoprotein_ADH-like_sf"/>
</dbReference>
<dbReference type="SUPFAM" id="SSF50969">
    <property type="entry name" value="YVTN repeat-like/Quinoprotein amine dehydrogenase"/>
    <property type="match status" value="1"/>
</dbReference>
<feature type="repeat" description="WD" evidence="1">
    <location>
        <begin position="34"/>
        <end position="75"/>
    </location>
</feature>
<evidence type="ECO:0000256" key="1">
    <source>
        <dbReference type="PROSITE-ProRule" id="PRU00221"/>
    </source>
</evidence>
<comment type="caution">
    <text evidence="3">The sequence shown here is derived from an EMBL/GenBank/DDBJ whole genome shotgun (WGS) entry which is preliminary data.</text>
</comment>
<dbReference type="InterPro" id="IPR015943">
    <property type="entry name" value="WD40/YVTN_repeat-like_dom_sf"/>
</dbReference>
<proteinExistence type="predicted"/>
<dbReference type="EMBL" id="BMJQ01000003">
    <property type="protein sequence ID" value="GGF11273.1"/>
    <property type="molecule type" value="Genomic_DNA"/>
</dbReference>
<dbReference type="Gene3D" id="2.130.10.10">
    <property type="entry name" value="YVTN repeat-like/Quinoprotein amine dehydrogenase"/>
    <property type="match status" value="1"/>
</dbReference>
<evidence type="ECO:0000313" key="3">
    <source>
        <dbReference type="EMBL" id="GGF11273.1"/>
    </source>
</evidence>
<dbReference type="InterPro" id="IPR011044">
    <property type="entry name" value="Quino_amine_DH_bsu"/>
</dbReference>
<dbReference type="RefSeq" id="WP_189044419.1">
    <property type="nucleotide sequence ID" value="NZ_BMJQ01000003.1"/>
</dbReference>
<protein>
    <submittedName>
        <fullName evidence="3">Peptidase C14</fullName>
    </submittedName>
</protein>
<dbReference type="SUPFAM" id="SSF50998">
    <property type="entry name" value="Quinoprotein alcohol dehydrogenase-like"/>
    <property type="match status" value="1"/>
</dbReference>
<feature type="repeat" description="WD" evidence="1">
    <location>
        <begin position="130"/>
        <end position="171"/>
    </location>
</feature>
<dbReference type="PANTHER" id="PTHR19879">
    <property type="entry name" value="TRANSCRIPTION INITIATION FACTOR TFIID"/>
    <property type="match status" value="1"/>
</dbReference>
<accession>A0A8J2YRG6</accession>
<dbReference type="PANTHER" id="PTHR19879:SF9">
    <property type="entry name" value="TRANSCRIPTION INITIATION FACTOR TFIID SUBUNIT 5"/>
    <property type="match status" value="1"/>
</dbReference>
<dbReference type="Gene3D" id="3.40.50.1460">
    <property type="match status" value="1"/>
</dbReference>
<dbReference type="Proteomes" id="UP000646365">
    <property type="component" value="Unassembled WGS sequence"/>
</dbReference>
<name>A0A8J2YRG6_9PROT</name>
<sequence>MIRAALAVLLALLWPLAAATAEEPPQTPYLRIEAGGHTGAIPRLAVDASGHLMASAGFDKTVRLWSLPDGREKAVLRPPIGPREEGEIYAVALSPDGRRVFAGGATGGSWGNGFSIYVFDADKSVLTSLLPGLPAPVSDLAVAPDGTRFAAGLMQGGVRVWDATNGKSLFEDRSIEGPVRTVLIDRQNRLYAAAADGKVRVYGADGKKLVEAQPAPGLKPWGLALSPDGGLLGVAYENADKQGRLRVDVLNAQSLKPVFTPDTTGLKGSGLLALAWAADDRGGVQLLAGGYARSDKGSGTGNEAANVLRRWSDFGLGPAVDLPAAGDTIRHILAVPGGGAVYATEDPGWGRIGADGKIARKPEAPLVDLRPARGGRFAVSADGQTIEFSTGKGTLQFDAANRQLTKAADNAPGLAGPRLTAPGLAPSGWQDSNAPRLGPAAVALDKAEFARALTILPGDERVLIGTDTHLRLVGRDGKPIAAVEVPAAVWAVSASADGKVAIAALLDGTVRWYGLEATAPLTERAALFIHGDGARWILFTPEGLFDHADRGGDDLIGVHLNRAHNQQPEWVSSSQAYRTLYAPAAVRARLAGDPGPARAHLAELGDIRGRLARQPTVEVTGACVPAAGGCTAVAFGARHEAVLPPGAGTLRLHLKLGDRGLGVGAIDAFVNERNAGRFPSPPLASNAGTADIDVPLDPGHDIVQIRAYDGGNSIFAETPILDFSSAEEASGDQRGTLYVLAIGIDRYALPNLALHFAVADAKTFADSIKQSSAPLYKSVDLTLLTDQEATRAGILAAFERLAHLVRSRDTFLFYVASHGVASDDAHRFLLVPQDVADISSMGALARGAIDETTLVTALSRIQAHDALLFLDTCHSGTVTADDLANVGHESGRYILAASSSVQEALDSYDNRNGVFVYALNEALHGRAGQDADGDIGALALGEYVSKRVGQLAREKGHEQDAEFKAAQSELRSFPVGKILH</sequence>
<reference evidence="3" key="2">
    <citation type="submission" date="2020-09" db="EMBL/GenBank/DDBJ databases">
        <authorList>
            <person name="Sun Q."/>
            <person name="Zhou Y."/>
        </authorList>
    </citation>
    <scope>NUCLEOTIDE SEQUENCE</scope>
    <source>
        <strain evidence="3">CGMCC 1.15725</strain>
    </source>
</reference>
<evidence type="ECO:0000313" key="4">
    <source>
        <dbReference type="Proteomes" id="UP000646365"/>
    </source>
</evidence>